<evidence type="ECO:0000256" key="9">
    <source>
        <dbReference type="HAMAP-Rule" id="MF_00123"/>
    </source>
</evidence>
<dbReference type="RefSeq" id="WP_116097101.1">
    <property type="nucleotide sequence ID" value="NZ_QNVU01000006.1"/>
</dbReference>
<dbReference type="PROSITE" id="PS00178">
    <property type="entry name" value="AA_TRNA_LIGASE_I"/>
    <property type="match status" value="1"/>
</dbReference>
<dbReference type="Pfam" id="PF03485">
    <property type="entry name" value="Arg_tRNA_synt_N"/>
    <property type="match status" value="1"/>
</dbReference>
<evidence type="ECO:0000256" key="8">
    <source>
        <dbReference type="ARBA" id="ARBA00049339"/>
    </source>
</evidence>
<dbReference type="HAMAP" id="MF_00123">
    <property type="entry name" value="Arg_tRNA_synth"/>
    <property type="match status" value="1"/>
</dbReference>
<dbReference type="GO" id="GO:0005524">
    <property type="term" value="F:ATP binding"/>
    <property type="evidence" value="ECO:0007669"/>
    <property type="project" value="UniProtKB-UniRule"/>
</dbReference>
<feature type="coiled-coil region" evidence="11">
    <location>
        <begin position="228"/>
        <end position="271"/>
    </location>
</feature>
<evidence type="ECO:0000256" key="6">
    <source>
        <dbReference type="ARBA" id="ARBA00022917"/>
    </source>
</evidence>
<dbReference type="InterPro" id="IPR001412">
    <property type="entry name" value="aa-tRNA-synth_I_CS"/>
</dbReference>
<comment type="catalytic activity">
    <reaction evidence="8 9">
        <text>tRNA(Arg) + L-arginine + ATP = L-arginyl-tRNA(Arg) + AMP + diphosphate</text>
        <dbReference type="Rhea" id="RHEA:20301"/>
        <dbReference type="Rhea" id="RHEA-COMP:9658"/>
        <dbReference type="Rhea" id="RHEA-COMP:9673"/>
        <dbReference type="ChEBI" id="CHEBI:30616"/>
        <dbReference type="ChEBI" id="CHEBI:32682"/>
        <dbReference type="ChEBI" id="CHEBI:33019"/>
        <dbReference type="ChEBI" id="CHEBI:78442"/>
        <dbReference type="ChEBI" id="CHEBI:78513"/>
        <dbReference type="ChEBI" id="CHEBI:456215"/>
        <dbReference type="EC" id="6.1.1.19"/>
    </reaction>
</comment>
<evidence type="ECO:0000259" key="12">
    <source>
        <dbReference type="SMART" id="SM00836"/>
    </source>
</evidence>
<keyword evidence="2 9" id="KW-0963">Cytoplasm</keyword>
<accession>A0A3D9BEA2</accession>
<dbReference type="InterPro" id="IPR035684">
    <property type="entry name" value="ArgRS_core"/>
</dbReference>
<keyword evidence="15" id="KW-1185">Reference proteome</keyword>
<evidence type="ECO:0000259" key="13">
    <source>
        <dbReference type="SMART" id="SM01016"/>
    </source>
</evidence>
<evidence type="ECO:0000256" key="3">
    <source>
        <dbReference type="ARBA" id="ARBA00022598"/>
    </source>
</evidence>
<evidence type="ECO:0000256" key="11">
    <source>
        <dbReference type="SAM" id="Coils"/>
    </source>
</evidence>
<dbReference type="Pfam" id="PF05746">
    <property type="entry name" value="DALR_1"/>
    <property type="match status" value="1"/>
</dbReference>
<dbReference type="NCBIfam" id="TIGR00456">
    <property type="entry name" value="argS"/>
    <property type="match status" value="1"/>
</dbReference>
<dbReference type="GO" id="GO:0005737">
    <property type="term" value="C:cytoplasm"/>
    <property type="evidence" value="ECO:0007669"/>
    <property type="project" value="UniProtKB-SubCell"/>
</dbReference>
<dbReference type="InterPro" id="IPR009080">
    <property type="entry name" value="tRNAsynth_Ia_anticodon-bd"/>
</dbReference>
<dbReference type="GO" id="GO:0004814">
    <property type="term" value="F:arginine-tRNA ligase activity"/>
    <property type="evidence" value="ECO:0007669"/>
    <property type="project" value="UniProtKB-UniRule"/>
</dbReference>
<dbReference type="EC" id="6.1.1.19" evidence="9"/>
<dbReference type="Gene3D" id="3.30.1360.70">
    <property type="entry name" value="Arginyl tRNA synthetase N-terminal domain"/>
    <property type="match status" value="1"/>
</dbReference>
<gene>
    <name evidence="9" type="primary">argS</name>
    <name evidence="14" type="ORF">DRF68_04650</name>
</gene>
<keyword evidence="5 9" id="KW-0067">ATP-binding</keyword>
<dbReference type="GO" id="GO:0006420">
    <property type="term" value="P:arginyl-tRNA aminoacylation"/>
    <property type="evidence" value="ECO:0007669"/>
    <property type="project" value="UniProtKB-UniRule"/>
</dbReference>
<dbReference type="PANTHER" id="PTHR11956">
    <property type="entry name" value="ARGINYL-TRNA SYNTHETASE"/>
    <property type="match status" value="1"/>
</dbReference>
<dbReference type="PRINTS" id="PR01038">
    <property type="entry name" value="TRNASYNTHARG"/>
</dbReference>
<evidence type="ECO:0000313" key="14">
    <source>
        <dbReference type="EMBL" id="REC51863.1"/>
    </source>
</evidence>
<dbReference type="SMART" id="SM01016">
    <property type="entry name" value="Arg_tRNA_synt_N"/>
    <property type="match status" value="1"/>
</dbReference>
<feature type="domain" description="DALR anticodon binding" evidence="12">
    <location>
        <begin position="590"/>
        <end position="704"/>
    </location>
</feature>
<dbReference type="Proteomes" id="UP000256924">
    <property type="component" value="Unassembled WGS sequence"/>
</dbReference>
<reference evidence="14 15" key="1">
    <citation type="journal article" date="2004" name="Emerg. Infect. Dis.">
        <title>Amoebae-resisting bacteria isolated from human nasal swabs by amoebal coculture.</title>
        <authorList>
            <person name="Greub G."/>
            <person name="La Scola B."/>
            <person name="Raoult D."/>
        </authorList>
    </citation>
    <scope>NUCLEOTIDE SEQUENCE [LARGE SCALE GENOMIC DNA]</scope>
    <source>
        <strain evidence="14 15">CCUG 51329</strain>
    </source>
</reference>
<dbReference type="InterPro" id="IPR036695">
    <property type="entry name" value="Arg-tRNA-synth_N_sf"/>
</dbReference>
<dbReference type="InterPro" id="IPR005148">
    <property type="entry name" value="Arg-tRNA-synth_N"/>
</dbReference>
<evidence type="ECO:0000313" key="15">
    <source>
        <dbReference type="Proteomes" id="UP000256924"/>
    </source>
</evidence>
<dbReference type="SUPFAM" id="SSF55190">
    <property type="entry name" value="Arginyl-tRNA synthetase (ArgRS), N-terminal 'additional' domain"/>
    <property type="match status" value="1"/>
</dbReference>
<dbReference type="Pfam" id="PF00750">
    <property type="entry name" value="tRNA-synt_1d"/>
    <property type="match status" value="2"/>
</dbReference>
<dbReference type="SUPFAM" id="SSF47323">
    <property type="entry name" value="Anticodon-binding domain of a subclass of class I aminoacyl-tRNA synthetases"/>
    <property type="match status" value="1"/>
</dbReference>
<dbReference type="InterPro" id="IPR001278">
    <property type="entry name" value="Arg-tRNA-ligase"/>
</dbReference>
<evidence type="ECO:0000256" key="10">
    <source>
        <dbReference type="RuleBase" id="RU363038"/>
    </source>
</evidence>
<protein>
    <recommendedName>
        <fullName evidence="9">Arginine--tRNA ligase</fullName>
        <ecNumber evidence="9">6.1.1.19</ecNumber>
    </recommendedName>
    <alternativeName>
        <fullName evidence="9">Arginyl-tRNA synthetase</fullName>
        <shortName evidence="9">ArgRS</shortName>
    </alternativeName>
</protein>
<comment type="subunit">
    <text evidence="9">Monomer.</text>
</comment>
<dbReference type="SMART" id="SM00836">
    <property type="entry name" value="DALR_1"/>
    <property type="match status" value="1"/>
</dbReference>
<evidence type="ECO:0000256" key="1">
    <source>
        <dbReference type="ARBA" id="ARBA00005594"/>
    </source>
</evidence>
<organism evidence="14 15">
    <name type="scientific">Candidatus Chryseobacterium massiliense</name>
    <dbReference type="NCBI Taxonomy" id="204089"/>
    <lineage>
        <taxon>Bacteria</taxon>
        <taxon>Pseudomonadati</taxon>
        <taxon>Bacteroidota</taxon>
        <taxon>Flavobacteriia</taxon>
        <taxon>Flavobacteriales</taxon>
        <taxon>Weeksellaceae</taxon>
        <taxon>Chryseobacterium group</taxon>
        <taxon>Chryseobacterium</taxon>
    </lineage>
</organism>
<dbReference type="InterPro" id="IPR008909">
    <property type="entry name" value="DALR_anticod-bd"/>
</dbReference>
<name>A0A3D9BEA2_9FLAO</name>
<dbReference type="Gene3D" id="1.10.730.10">
    <property type="entry name" value="Isoleucyl-tRNA Synthetase, Domain 1"/>
    <property type="match status" value="1"/>
</dbReference>
<feature type="domain" description="Arginyl tRNA synthetase N-terminal" evidence="13">
    <location>
        <begin position="5"/>
        <end position="86"/>
    </location>
</feature>
<evidence type="ECO:0000256" key="4">
    <source>
        <dbReference type="ARBA" id="ARBA00022741"/>
    </source>
</evidence>
<feature type="short sequence motif" description="'HIGH' region" evidence="9">
    <location>
        <begin position="119"/>
        <end position="129"/>
    </location>
</feature>
<keyword evidence="11" id="KW-0175">Coiled coil</keyword>
<evidence type="ECO:0000256" key="5">
    <source>
        <dbReference type="ARBA" id="ARBA00022840"/>
    </source>
</evidence>
<comment type="caution">
    <text evidence="14">The sequence shown here is derived from an EMBL/GenBank/DDBJ whole genome shotgun (WGS) entry which is preliminary data.</text>
</comment>
<dbReference type="PANTHER" id="PTHR11956:SF5">
    <property type="entry name" value="ARGININE--TRNA LIGASE, CYTOPLASMIC"/>
    <property type="match status" value="1"/>
</dbReference>
<keyword evidence="3 9" id="KW-0436">Ligase</keyword>
<sequence>MNIKNIIEEKLSEVILNVFQLKDITLEVQENKTEFEGDFTIVTFPLVKQLKKNPESIGVELGEALTEKTDLLESFNVVKGFLNIKIRNQFFVDNFTSVYNGFDIIEKKNATVMVEYSSPNTNKPLHLGHVRNNLLGFSVAQILKEAGYDVIKTQIINDRGIHICKSMLAWEKFGKNETPESTNTKGDHFVGKYYVEFDKELKNQTNTIFNDFRINKFDQFDTPKKEEVKALNEKINTLETKKKELLQTVDISELSALHEKFEEKFKEALNNDSLISAVPKKLEEIISKKNKEENISDEKELETIKSQTKVFQSIFKEVLEAEGKLEAEKSNLKEICKPVTEIMKEAQQMLLDWENGDEKVRNLWNEMNSWVYKGFNETYNRLGVDFDQVQYESNTYILGKDLIQEGLEKGVLYQKEDGSVWCDLTDEGLDQKLLLRSDGTSVYMTQDLGTAVERFKQNDIQKLIYTVGNEQDYHFQVLFKILGKLGYSWADQLYHLSYGMVELPNGKMKSREGTVVDADDLMQEMYKEAKAITTELGKLEGLTDEEKEASYEIIGQAALKYFMLKVDPKKKMLFNPDESVEFAGNTGPFVLYTYARIQSVLSKANFEFKATSDLALNEYEKELIMLLSNYKGTVEKAAELLSPAFLANYVYDLVKAYNSFYQSNPIISQEDENLKQFRLNLSDLTAKTIKKSLGLLGIKTVNRM</sequence>
<keyword evidence="4 9" id="KW-0547">Nucleotide-binding</keyword>
<dbReference type="EMBL" id="QNVU01000006">
    <property type="protein sequence ID" value="REC51863.1"/>
    <property type="molecule type" value="Genomic_DNA"/>
</dbReference>
<comment type="similarity">
    <text evidence="1 9 10">Belongs to the class-I aminoacyl-tRNA synthetase family.</text>
</comment>
<keyword evidence="7 9" id="KW-0030">Aminoacyl-tRNA synthetase</keyword>
<dbReference type="InterPro" id="IPR014729">
    <property type="entry name" value="Rossmann-like_a/b/a_fold"/>
</dbReference>
<dbReference type="SUPFAM" id="SSF52374">
    <property type="entry name" value="Nucleotidylyl transferase"/>
    <property type="match status" value="2"/>
</dbReference>
<proteinExistence type="inferred from homology"/>
<dbReference type="Gene3D" id="3.40.50.620">
    <property type="entry name" value="HUPs"/>
    <property type="match status" value="2"/>
</dbReference>
<evidence type="ECO:0000256" key="2">
    <source>
        <dbReference type="ARBA" id="ARBA00022490"/>
    </source>
</evidence>
<dbReference type="AlphaFoldDB" id="A0A3D9BEA2"/>
<evidence type="ECO:0000256" key="7">
    <source>
        <dbReference type="ARBA" id="ARBA00023146"/>
    </source>
</evidence>
<keyword evidence="6 9" id="KW-0648">Protein biosynthesis</keyword>
<comment type="subcellular location">
    <subcellularLocation>
        <location evidence="9">Cytoplasm</location>
    </subcellularLocation>
</comment>